<reference evidence="2 3" key="1">
    <citation type="submission" date="2018-06" db="EMBL/GenBank/DDBJ databases">
        <authorList>
            <consortium name="Pathogen Informatics"/>
            <person name="Doyle S."/>
        </authorList>
    </citation>
    <scope>NUCLEOTIDE SEQUENCE [LARGE SCALE GENOMIC DNA]</scope>
    <source>
        <strain evidence="2 3">NCTC11621</strain>
    </source>
</reference>
<dbReference type="Gene3D" id="3.10.450.50">
    <property type="match status" value="1"/>
</dbReference>
<evidence type="ECO:0000313" key="2">
    <source>
        <dbReference type="EMBL" id="SUC10482.1"/>
    </source>
</evidence>
<proteinExistence type="predicted"/>
<evidence type="ECO:0000259" key="1">
    <source>
        <dbReference type="Pfam" id="PF12680"/>
    </source>
</evidence>
<sequence length="140" mass="17182">MLKERENRIQLWFEMWLQQRDLGIVDIFAENVLYIESWGPQYVNRKMLKHWFEEWNQRGKVVSWVIKQYFHNGNQTVVEWCFKDEMDNGKVDMFDGMSLIEWNETGQIIFVKEFGCKQNNYNPYEKGLEPQFRDDQVDWL</sequence>
<feature type="domain" description="SnoaL-like" evidence="1">
    <location>
        <begin position="11"/>
        <end position="109"/>
    </location>
</feature>
<protein>
    <recommendedName>
        <fullName evidence="1">SnoaL-like domain-containing protein</fullName>
    </recommendedName>
</protein>
<dbReference type="SUPFAM" id="SSF54427">
    <property type="entry name" value="NTF2-like"/>
    <property type="match status" value="1"/>
</dbReference>
<dbReference type="InterPro" id="IPR037401">
    <property type="entry name" value="SnoaL-like"/>
</dbReference>
<organism evidence="2 3">
    <name type="scientific">Pasteurella canis</name>
    <dbReference type="NCBI Taxonomy" id="753"/>
    <lineage>
        <taxon>Bacteria</taxon>
        <taxon>Pseudomonadati</taxon>
        <taxon>Pseudomonadota</taxon>
        <taxon>Gammaproteobacteria</taxon>
        <taxon>Pasteurellales</taxon>
        <taxon>Pasteurellaceae</taxon>
        <taxon>Pasteurella</taxon>
    </lineage>
</organism>
<dbReference type="Pfam" id="PF12680">
    <property type="entry name" value="SnoaL_2"/>
    <property type="match status" value="1"/>
</dbReference>
<dbReference type="EMBL" id="UGTV01000015">
    <property type="protein sequence ID" value="SUC10482.1"/>
    <property type="molecule type" value="Genomic_DNA"/>
</dbReference>
<evidence type="ECO:0000313" key="3">
    <source>
        <dbReference type="Proteomes" id="UP000254704"/>
    </source>
</evidence>
<dbReference type="InterPro" id="IPR032710">
    <property type="entry name" value="NTF2-like_dom_sf"/>
</dbReference>
<name>A0A379EW01_9PAST</name>
<accession>A0A379EW01</accession>
<gene>
    <name evidence="2" type="ORF">NCTC11621_01536</name>
</gene>
<dbReference type="Proteomes" id="UP000254704">
    <property type="component" value="Unassembled WGS sequence"/>
</dbReference>
<dbReference type="AlphaFoldDB" id="A0A379EW01"/>